<evidence type="ECO:0000256" key="2">
    <source>
        <dbReference type="SAM" id="MobiDB-lite"/>
    </source>
</evidence>
<dbReference type="SUPFAM" id="SSF52540">
    <property type="entry name" value="P-loop containing nucleoside triphosphate hydrolases"/>
    <property type="match status" value="1"/>
</dbReference>
<feature type="region of interest" description="Disordered" evidence="2">
    <location>
        <begin position="422"/>
        <end position="459"/>
    </location>
</feature>
<keyword evidence="1" id="KW-0342">GTP-binding</keyword>
<dbReference type="Proteomes" id="UP000241462">
    <property type="component" value="Unassembled WGS sequence"/>
</dbReference>
<dbReference type="InterPro" id="IPR046707">
    <property type="entry name" value="DUF6780"/>
</dbReference>
<evidence type="ECO:0000313" key="6">
    <source>
        <dbReference type="Proteomes" id="UP000241462"/>
    </source>
</evidence>
<dbReference type="GO" id="GO:0005525">
    <property type="term" value="F:GTP binding"/>
    <property type="evidence" value="ECO:0007669"/>
    <property type="project" value="UniProtKB-KW"/>
</dbReference>
<dbReference type="Pfam" id="PF20571">
    <property type="entry name" value="DUF6780"/>
    <property type="match status" value="1"/>
</dbReference>
<dbReference type="PANTHER" id="PTHR18884">
    <property type="entry name" value="SEPTIN"/>
    <property type="match status" value="1"/>
</dbReference>
<dbReference type="PROSITE" id="PS51719">
    <property type="entry name" value="G_SEPTIN"/>
    <property type="match status" value="1"/>
</dbReference>
<feature type="compositionally biased region" description="Basic and acidic residues" evidence="2">
    <location>
        <begin position="450"/>
        <end position="459"/>
    </location>
</feature>
<evidence type="ECO:0000259" key="4">
    <source>
        <dbReference type="PROSITE" id="PS51719"/>
    </source>
</evidence>
<dbReference type="OrthoDB" id="4150765at2759"/>
<accession>A0A2T2ZWZ7</accession>
<sequence>MPSRRPFTDEGKRLGRLKLLVAGDSDTGKTALIKAIVQISDAIVHVDPIVPPPTVFGHRSSPRSKSKSKSVAKGSNATDQICEISASTKPYPEWWSDLDDSRLLKRRKSLGGDTILDRNVCFIDTPGYSGGLSSMESITPVVRYVESHLETVQSNTLSDPELLNMLGGDGGNQVDLVLYLIHNKLQPADINYLQLLSPLTNIIPLLARADTMSPETIRQSKERIRSELKDANVRPFSFTTSVHAQAAEPQWPYAVSSMPGSDHEIMDASLLMSPDYVQPLMNSDLGTLVDQIFSESGASWLRHAAAKKFLQWKNLDNHPTRPRGLYRPLSLQTGAGAAAAGASSTSLVAAATPPRTYMLARMADHTQREERMAEIRLANWASDLQRSLANERARYEALARGERAVWLTEKLNECVQEGTLVPVHGRDHSDKSSRPSLSSRSVRSSKPGRLPRDWKQDNSTLPHHDPLGLLEVTTRLRNSGWIALEVVGGVGILGGAVFWFSKSHAWHVQTIAWAFESWSAFWDSDR</sequence>
<dbReference type="STRING" id="2025994.A0A2T2ZWZ7"/>
<organism evidence="5 6">
    <name type="scientific">Coniella lustricola</name>
    <dbReference type="NCBI Taxonomy" id="2025994"/>
    <lineage>
        <taxon>Eukaryota</taxon>
        <taxon>Fungi</taxon>
        <taxon>Dikarya</taxon>
        <taxon>Ascomycota</taxon>
        <taxon>Pezizomycotina</taxon>
        <taxon>Sordariomycetes</taxon>
        <taxon>Sordariomycetidae</taxon>
        <taxon>Diaporthales</taxon>
        <taxon>Schizoparmaceae</taxon>
        <taxon>Coniella</taxon>
    </lineage>
</organism>
<dbReference type="AlphaFoldDB" id="A0A2T2ZWZ7"/>
<dbReference type="Pfam" id="PF00735">
    <property type="entry name" value="Septin"/>
    <property type="match status" value="1"/>
</dbReference>
<evidence type="ECO:0000256" key="3">
    <source>
        <dbReference type="SAM" id="Phobius"/>
    </source>
</evidence>
<keyword evidence="3" id="KW-1133">Transmembrane helix</keyword>
<keyword evidence="3" id="KW-0812">Transmembrane</keyword>
<gene>
    <name evidence="5" type="ORF">BD289DRAFT_376359</name>
</gene>
<feature type="compositionally biased region" description="Basic and acidic residues" evidence="2">
    <location>
        <begin position="424"/>
        <end position="433"/>
    </location>
</feature>
<dbReference type="EMBL" id="KZ678595">
    <property type="protein sequence ID" value="PSR78721.1"/>
    <property type="molecule type" value="Genomic_DNA"/>
</dbReference>
<keyword evidence="6" id="KW-1185">Reference proteome</keyword>
<keyword evidence="3" id="KW-0472">Membrane</keyword>
<feature type="region of interest" description="Disordered" evidence="2">
    <location>
        <begin position="53"/>
        <end position="75"/>
    </location>
</feature>
<proteinExistence type="inferred from homology"/>
<dbReference type="Gene3D" id="3.40.50.300">
    <property type="entry name" value="P-loop containing nucleotide triphosphate hydrolases"/>
    <property type="match status" value="1"/>
</dbReference>
<keyword evidence="1" id="KW-0547">Nucleotide-binding</keyword>
<name>A0A2T2ZWZ7_9PEZI</name>
<feature type="compositionally biased region" description="Low complexity" evidence="2">
    <location>
        <begin position="434"/>
        <end position="445"/>
    </location>
</feature>
<dbReference type="InParanoid" id="A0A2T2ZWZ7"/>
<dbReference type="InterPro" id="IPR027417">
    <property type="entry name" value="P-loop_NTPase"/>
</dbReference>
<evidence type="ECO:0000313" key="5">
    <source>
        <dbReference type="EMBL" id="PSR78721.1"/>
    </source>
</evidence>
<protein>
    <submittedName>
        <fullName evidence="5">Septin-domain-containing protein</fullName>
    </submittedName>
</protein>
<feature type="transmembrane region" description="Helical" evidence="3">
    <location>
        <begin position="480"/>
        <end position="500"/>
    </location>
</feature>
<feature type="domain" description="Septin-type G" evidence="4">
    <location>
        <begin position="13"/>
        <end position="319"/>
    </location>
</feature>
<reference evidence="5 6" key="1">
    <citation type="journal article" date="2018" name="Mycol. Prog.">
        <title>Coniella lustricola, a new species from submerged detritus.</title>
        <authorList>
            <person name="Raudabaugh D.B."/>
            <person name="Iturriaga T."/>
            <person name="Carver A."/>
            <person name="Mondo S."/>
            <person name="Pangilinan J."/>
            <person name="Lipzen A."/>
            <person name="He G."/>
            <person name="Amirebrahimi M."/>
            <person name="Grigoriev I.V."/>
            <person name="Miller A.N."/>
        </authorList>
    </citation>
    <scope>NUCLEOTIDE SEQUENCE [LARGE SCALE GENOMIC DNA]</scope>
    <source>
        <strain evidence="5 6">B22-T-1</strain>
    </source>
</reference>
<feature type="compositionally biased region" description="Basic residues" evidence="2">
    <location>
        <begin position="60"/>
        <end position="70"/>
    </location>
</feature>
<evidence type="ECO:0000256" key="1">
    <source>
        <dbReference type="RuleBase" id="RU004560"/>
    </source>
</evidence>
<comment type="similarity">
    <text evidence="1">Belongs to the TRAFAC class TrmE-Era-EngA-EngB-Septin-like GTPase superfamily. Septin GTPase family.</text>
</comment>
<dbReference type="InterPro" id="IPR030379">
    <property type="entry name" value="G_SEPTIN_dom"/>
</dbReference>